<feature type="compositionally biased region" description="Basic and acidic residues" evidence="5">
    <location>
        <begin position="304"/>
        <end position="358"/>
    </location>
</feature>
<feature type="compositionally biased region" description="Basic and acidic residues" evidence="5">
    <location>
        <begin position="151"/>
        <end position="168"/>
    </location>
</feature>
<organism evidence="8">
    <name type="scientific">Photinus pyralis</name>
    <name type="common">Common eastern firefly</name>
    <name type="synonym">Lampyris pyralis</name>
    <dbReference type="NCBI Taxonomy" id="7054"/>
    <lineage>
        <taxon>Eukaryota</taxon>
        <taxon>Metazoa</taxon>
        <taxon>Ecdysozoa</taxon>
        <taxon>Arthropoda</taxon>
        <taxon>Hexapoda</taxon>
        <taxon>Insecta</taxon>
        <taxon>Pterygota</taxon>
        <taxon>Neoptera</taxon>
        <taxon>Endopterygota</taxon>
        <taxon>Coleoptera</taxon>
        <taxon>Polyphaga</taxon>
        <taxon>Elateriformia</taxon>
        <taxon>Elateroidea</taxon>
        <taxon>Lampyridae</taxon>
        <taxon>Lampyrinae</taxon>
        <taxon>Photinus</taxon>
    </lineage>
</organism>
<dbReference type="GO" id="GO:0005634">
    <property type="term" value="C:nucleus"/>
    <property type="evidence" value="ECO:0007669"/>
    <property type="project" value="UniProtKB-SubCell"/>
</dbReference>
<accession>A0A1Y1LQL5</accession>
<reference evidence="8" key="1">
    <citation type="journal article" date="2016" name="Sci. Rep.">
        <title>Molecular characterization of firefly nuptial gifts: a multi-omics approach sheds light on postcopulatory sexual selection.</title>
        <authorList>
            <person name="Al-Wathiqui N."/>
            <person name="Fallon T.R."/>
            <person name="South A."/>
            <person name="Weng J.K."/>
            <person name="Lewis S.M."/>
        </authorList>
    </citation>
    <scope>NUCLEOTIDE SEQUENCE</scope>
</reference>
<feature type="region of interest" description="Disordered" evidence="5">
    <location>
        <begin position="45"/>
        <end position="219"/>
    </location>
</feature>
<feature type="compositionally biased region" description="Polar residues" evidence="5">
    <location>
        <begin position="674"/>
        <end position="691"/>
    </location>
</feature>
<dbReference type="Pfam" id="PF02037">
    <property type="entry name" value="SAP"/>
    <property type="match status" value="1"/>
</dbReference>
<dbReference type="InterPro" id="IPR003034">
    <property type="entry name" value="SAP_dom"/>
</dbReference>
<dbReference type="InterPro" id="IPR012677">
    <property type="entry name" value="Nucleotide-bd_a/b_plait_sf"/>
</dbReference>
<dbReference type="SUPFAM" id="SSF68906">
    <property type="entry name" value="SAP domain"/>
    <property type="match status" value="1"/>
</dbReference>
<evidence type="ECO:0000259" key="6">
    <source>
        <dbReference type="PROSITE" id="PS50102"/>
    </source>
</evidence>
<dbReference type="AlphaFoldDB" id="A0A1Y1LQL5"/>
<feature type="compositionally biased region" description="Polar residues" evidence="5">
    <location>
        <begin position="575"/>
        <end position="588"/>
    </location>
</feature>
<evidence type="ECO:0000313" key="10">
    <source>
        <dbReference type="Proteomes" id="UP000327044"/>
    </source>
</evidence>
<dbReference type="SUPFAM" id="SSF54928">
    <property type="entry name" value="RNA-binding domain, RBD"/>
    <property type="match status" value="1"/>
</dbReference>
<keyword evidence="10" id="KW-1185">Reference proteome</keyword>
<dbReference type="PANTHER" id="PTHR15683:SF8">
    <property type="entry name" value="SCAFFOLD ATTACHMENT FACTOR B, ISOFORM B"/>
    <property type="match status" value="1"/>
</dbReference>
<feature type="domain" description="RRM" evidence="6">
    <location>
        <begin position="217"/>
        <end position="295"/>
    </location>
</feature>
<dbReference type="GO" id="GO:0003723">
    <property type="term" value="F:RNA binding"/>
    <property type="evidence" value="ECO:0007669"/>
    <property type="project" value="UniProtKB-UniRule"/>
</dbReference>
<feature type="region of interest" description="Disordered" evidence="5">
    <location>
        <begin position="487"/>
        <end position="728"/>
    </location>
</feature>
<feature type="compositionally biased region" description="Acidic residues" evidence="5">
    <location>
        <begin position="137"/>
        <end position="150"/>
    </location>
</feature>
<dbReference type="GO" id="GO:0006357">
    <property type="term" value="P:regulation of transcription by RNA polymerase II"/>
    <property type="evidence" value="ECO:0007669"/>
    <property type="project" value="TreeGrafter"/>
</dbReference>
<evidence type="ECO:0000256" key="2">
    <source>
        <dbReference type="ARBA" id="ARBA00022884"/>
    </source>
</evidence>
<reference evidence="9 10" key="2">
    <citation type="journal article" date="2018" name="Elife">
        <title>Firefly genomes illuminate parallel origins of bioluminescence in beetles.</title>
        <authorList>
            <person name="Fallon T.R."/>
            <person name="Lower S.E."/>
            <person name="Chang C.H."/>
            <person name="Bessho-Uehara M."/>
            <person name="Martin G.J."/>
            <person name="Bewick A.J."/>
            <person name="Behringer M."/>
            <person name="Debat H.J."/>
            <person name="Wong I."/>
            <person name="Day J.C."/>
            <person name="Suvorov A."/>
            <person name="Silva C.J."/>
            <person name="Stanger-Hall K.F."/>
            <person name="Hall D.W."/>
            <person name="Schmitz R.J."/>
            <person name="Nelson D.R."/>
            <person name="Lewis S.M."/>
            <person name="Shigenobu S."/>
            <person name="Bybee S.M."/>
            <person name="Larracuente A.M."/>
            <person name="Oba Y."/>
            <person name="Weng J.K."/>
        </authorList>
    </citation>
    <scope>NUCLEOTIDE SEQUENCE [LARGE SCALE GENOMIC DNA]</scope>
    <source>
        <strain evidence="9">1611_PpyrPB1</strain>
        <tissue evidence="9">Whole body</tissue>
    </source>
</reference>
<dbReference type="OrthoDB" id="6159259at2759"/>
<feature type="compositionally biased region" description="Polar residues" evidence="5">
    <location>
        <begin position="698"/>
        <end position="709"/>
    </location>
</feature>
<evidence type="ECO:0000313" key="9">
    <source>
        <dbReference type="EMBL" id="KAB0793038.1"/>
    </source>
</evidence>
<sequence length="742" mass="85914">MSSNVEKRKLSELGVVDLRSELEKRDLDKTGLKQVLVERLQKALQDAGEDPAVFEFQVEKKLTKRPSTTSADSEVAKDKTEENGPDNVKVNNTKDQEKEETKEKKENSPKKEGEKKMPDSNEEAPAESDNLIQLTLDEQEENFQDEEEVDSTGKTDTESDKPRKEDAKNTSTNADTTKEHEDIAEKTEAKTHEGNSSSAGVSKSSSSSSSRTHRQNRNLWITNITQTTKATELKQVLSAHGKVIGAKVVINAKYPGACCYGYVTMDTIEDADNCIAKLNNTELNGKIIRIEKVRPDHMNMAKLDAKKMKTEESTNEKDKDASHRSKSKDHKEEDKKKDLDKEKDKKEDKDGDSGEAKRDTKRKSRDRSRGARNERGPSRSRSRPNREILTFDKIKEERERQRFRERERMLREESRRRREEAARQRDVDRIQRSEAARLDREREKLRFEREKLEREKAEIIRLERERQKVEREKLELEKLQLQRVKMRLQEEELRPVKRPAPFRREGSYEDRKRASTTSKRYDEPSGMRYQSPSVKVQAVSSKKFTPPSKDYKSSRVYDKRDSYSKSDRDYESKHSQSALSREAPTSITKYEGSSVFNISHERDARTGASAIAAPRIAKDSRYVERERDRSPHYRRSIPEHKSEVRPTHERSYEAVKERERNSSGSGWGHPNPTPSKQFSTNSMPFKTWSSKDSWRPDVSNNGDRWNSGSVPRGEPACPAPPSMENYTRGRFEYKPMRSIRKY</sequence>
<dbReference type="PANTHER" id="PTHR15683">
    <property type="entry name" value="SCAFFOLD ATTACHMENT FACTOR B-RELATED"/>
    <property type="match status" value="1"/>
</dbReference>
<dbReference type="PROSITE" id="PS50102">
    <property type="entry name" value="RRM"/>
    <property type="match status" value="1"/>
</dbReference>
<evidence type="ECO:0008006" key="11">
    <source>
        <dbReference type="Google" id="ProtNLM"/>
    </source>
</evidence>
<dbReference type="SMART" id="SM00513">
    <property type="entry name" value="SAP"/>
    <property type="match status" value="1"/>
</dbReference>
<dbReference type="InterPro" id="IPR036361">
    <property type="entry name" value="SAP_dom_sf"/>
</dbReference>
<keyword evidence="3" id="KW-0539">Nucleus</keyword>
<evidence type="ECO:0000256" key="3">
    <source>
        <dbReference type="ARBA" id="ARBA00023242"/>
    </source>
</evidence>
<gene>
    <name evidence="9" type="ORF">PPYR_12658</name>
</gene>
<proteinExistence type="predicted"/>
<dbReference type="Pfam" id="PF00076">
    <property type="entry name" value="RRM_1"/>
    <property type="match status" value="1"/>
</dbReference>
<dbReference type="SMART" id="SM00360">
    <property type="entry name" value="RRM"/>
    <property type="match status" value="1"/>
</dbReference>
<dbReference type="Gene3D" id="1.10.720.30">
    <property type="entry name" value="SAP domain"/>
    <property type="match status" value="1"/>
</dbReference>
<dbReference type="PROSITE" id="PS50800">
    <property type="entry name" value="SAP"/>
    <property type="match status" value="1"/>
</dbReference>
<dbReference type="InParanoid" id="A0A1Y1LQL5"/>
<reference evidence="9" key="3">
    <citation type="submission" date="2019-08" db="EMBL/GenBank/DDBJ databases">
        <authorList>
            <consortium name="Photinus pyralis genome working group"/>
            <person name="Fallon T.R."/>
            <person name="Sander Lower S.E."/>
            <person name="Weng J.-K."/>
        </authorList>
    </citation>
    <scope>NUCLEOTIDE SEQUENCE</scope>
    <source>
        <strain evidence="9">1611_PpyrPB1</strain>
        <tissue evidence="9">Whole body</tissue>
    </source>
</reference>
<feature type="compositionally biased region" description="Basic and acidic residues" evidence="5">
    <location>
        <begin position="384"/>
        <end position="435"/>
    </location>
</feature>
<feature type="region of interest" description="Disordered" evidence="5">
    <location>
        <begin position="304"/>
        <end position="435"/>
    </location>
</feature>
<evidence type="ECO:0000313" key="8">
    <source>
        <dbReference type="EMBL" id="JAV75251.1"/>
    </source>
</evidence>
<dbReference type="CDD" id="cd12417">
    <property type="entry name" value="RRM_SAFB_like"/>
    <property type="match status" value="1"/>
</dbReference>
<feature type="compositionally biased region" description="Basic and acidic residues" evidence="5">
    <location>
        <begin position="549"/>
        <end position="574"/>
    </location>
</feature>
<feature type="domain" description="SAP" evidence="7">
    <location>
        <begin position="10"/>
        <end position="44"/>
    </location>
</feature>
<dbReference type="InterPro" id="IPR051738">
    <property type="entry name" value="SAF_Modulators"/>
</dbReference>
<feature type="compositionally biased region" description="Basic and acidic residues" evidence="5">
    <location>
        <begin position="502"/>
        <end position="525"/>
    </location>
</feature>
<feature type="compositionally biased region" description="Low complexity" evidence="5">
    <location>
        <begin position="196"/>
        <end position="210"/>
    </location>
</feature>
<dbReference type="InterPro" id="IPR000504">
    <property type="entry name" value="RRM_dom"/>
</dbReference>
<dbReference type="GO" id="GO:0043565">
    <property type="term" value="F:sequence-specific DNA binding"/>
    <property type="evidence" value="ECO:0007669"/>
    <property type="project" value="TreeGrafter"/>
</dbReference>
<dbReference type="InterPro" id="IPR035979">
    <property type="entry name" value="RBD_domain_sf"/>
</dbReference>
<feature type="compositionally biased region" description="Basic and acidic residues" evidence="5">
    <location>
        <begin position="367"/>
        <end position="377"/>
    </location>
</feature>
<dbReference type="EMBL" id="VVIM01000009">
    <property type="protein sequence ID" value="KAB0793038.1"/>
    <property type="molecule type" value="Genomic_DNA"/>
</dbReference>
<evidence type="ECO:0000256" key="1">
    <source>
        <dbReference type="ARBA" id="ARBA00004123"/>
    </source>
</evidence>
<name>A0A1Y1LQL5_PHOPY</name>
<evidence type="ECO:0000256" key="4">
    <source>
        <dbReference type="PROSITE-ProRule" id="PRU00176"/>
    </source>
</evidence>
<keyword evidence="2 4" id="KW-0694">RNA-binding</keyword>
<feature type="compositionally biased region" description="Basic and acidic residues" evidence="5">
    <location>
        <begin position="616"/>
        <end position="661"/>
    </location>
</feature>
<evidence type="ECO:0000256" key="5">
    <source>
        <dbReference type="SAM" id="MobiDB-lite"/>
    </source>
</evidence>
<feature type="compositionally biased region" description="Polar residues" evidence="5">
    <location>
        <begin position="528"/>
        <end position="543"/>
    </location>
</feature>
<dbReference type="Proteomes" id="UP000327044">
    <property type="component" value="Unassembled WGS sequence"/>
</dbReference>
<protein>
    <recommendedName>
        <fullName evidence="11">SAFB-like transcription modulator</fullName>
    </recommendedName>
</protein>
<feature type="compositionally biased region" description="Basic and acidic residues" evidence="5">
    <location>
        <begin position="92"/>
        <end position="119"/>
    </location>
</feature>
<feature type="compositionally biased region" description="Basic and acidic residues" evidence="5">
    <location>
        <begin position="176"/>
        <end position="193"/>
    </location>
</feature>
<dbReference type="Gene3D" id="3.30.70.330">
    <property type="match status" value="1"/>
</dbReference>
<comment type="subcellular location">
    <subcellularLocation>
        <location evidence="1">Nucleus</location>
    </subcellularLocation>
</comment>
<dbReference type="GO" id="GO:0050684">
    <property type="term" value="P:regulation of mRNA processing"/>
    <property type="evidence" value="ECO:0007669"/>
    <property type="project" value="TreeGrafter"/>
</dbReference>
<dbReference type="EMBL" id="GEZM01050969">
    <property type="protein sequence ID" value="JAV75251.1"/>
    <property type="molecule type" value="Transcribed_RNA"/>
</dbReference>
<evidence type="ECO:0000259" key="7">
    <source>
        <dbReference type="PROSITE" id="PS50800"/>
    </source>
</evidence>